<name>A0A4Y2U2L0_ARAVE</name>
<evidence type="ECO:0000313" key="1">
    <source>
        <dbReference type="EMBL" id="GBO07239.1"/>
    </source>
</evidence>
<comment type="caution">
    <text evidence="1">The sequence shown here is derived from an EMBL/GenBank/DDBJ whole genome shotgun (WGS) entry which is preliminary data.</text>
</comment>
<reference evidence="1 2" key="1">
    <citation type="journal article" date="2019" name="Sci. Rep.">
        <title>Orb-weaving spider Araneus ventricosus genome elucidates the spidroin gene catalogue.</title>
        <authorList>
            <person name="Kono N."/>
            <person name="Nakamura H."/>
            <person name="Ohtoshi R."/>
            <person name="Moran D.A.P."/>
            <person name="Shinohara A."/>
            <person name="Yoshida Y."/>
            <person name="Fujiwara M."/>
            <person name="Mori M."/>
            <person name="Tomita M."/>
            <person name="Arakawa K."/>
        </authorList>
    </citation>
    <scope>NUCLEOTIDE SEQUENCE [LARGE SCALE GENOMIC DNA]</scope>
</reference>
<proteinExistence type="predicted"/>
<sequence length="82" mass="8954">MKDDSLAGIEQFKTSKFSRVQGSLSTQMQMGSSTKPFGIDAGSLNAIVRKQDFWVANSQNSEQVGRTGGPEMQHILFLSLDS</sequence>
<keyword evidence="2" id="KW-1185">Reference proteome</keyword>
<gene>
    <name evidence="1" type="ORF">AVEN_141564_1</name>
</gene>
<dbReference type="EMBL" id="BGPR01033352">
    <property type="protein sequence ID" value="GBO07239.1"/>
    <property type="molecule type" value="Genomic_DNA"/>
</dbReference>
<evidence type="ECO:0000313" key="2">
    <source>
        <dbReference type="Proteomes" id="UP000499080"/>
    </source>
</evidence>
<dbReference type="Proteomes" id="UP000499080">
    <property type="component" value="Unassembled WGS sequence"/>
</dbReference>
<protein>
    <submittedName>
        <fullName evidence="1">Uncharacterized protein</fullName>
    </submittedName>
</protein>
<accession>A0A4Y2U2L0</accession>
<dbReference type="AlphaFoldDB" id="A0A4Y2U2L0"/>
<organism evidence="1 2">
    <name type="scientific">Araneus ventricosus</name>
    <name type="common">Orbweaver spider</name>
    <name type="synonym">Epeira ventricosa</name>
    <dbReference type="NCBI Taxonomy" id="182803"/>
    <lineage>
        <taxon>Eukaryota</taxon>
        <taxon>Metazoa</taxon>
        <taxon>Ecdysozoa</taxon>
        <taxon>Arthropoda</taxon>
        <taxon>Chelicerata</taxon>
        <taxon>Arachnida</taxon>
        <taxon>Araneae</taxon>
        <taxon>Araneomorphae</taxon>
        <taxon>Entelegynae</taxon>
        <taxon>Araneoidea</taxon>
        <taxon>Araneidae</taxon>
        <taxon>Araneus</taxon>
    </lineage>
</organism>